<evidence type="ECO:0000313" key="2">
    <source>
        <dbReference type="EMBL" id="KAJ5227591.1"/>
    </source>
</evidence>
<reference evidence="2" key="2">
    <citation type="journal article" date="2023" name="IMA Fungus">
        <title>Comparative genomic study of the Penicillium genus elucidates a diverse pangenome and 15 lateral gene transfer events.</title>
        <authorList>
            <person name="Petersen C."/>
            <person name="Sorensen T."/>
            <person name="Nielsen M.R."/>
            <person name="Sondergaard T.E."/>
            <person name="Sorensen J.L."/>
            <person name="Fitzpatrick D.A."/>
            <person name="Frisvad J.C."/>
            <person name="Nielsen K.L."/>
        </authorList>
    </citation>
    <scope>NUCLEOTIDE SEQUENCE</scope>
    <source>
        <strain evidence="2">IBT 23319</strain>
    </source>
</reference>
<sequence length="932" mass="103242">MATPHPPPARPSSPEVPVAFSPWHERYPVSSSSPGTSSGTALPVSEDMPPVTQKESLSSIDRNETIKRKSVVPLLLFDDGDTLVFIDPPPNDNSSPINRYSTAVHRIHSEKILNTGSKYLADLFKPRVQARVAKQRGLRYELPDGIKYLLDLTPAILDDDAIILLTELSCPPGIRTWASLSSVWKLPSSCVGGDDICEPLTDETWQAIGPSWSAWKGPLEQDIEASPEDGVSSLTDEGVGESAFADVRLESKPATLPVEYSPERHREGIEHVLHALEGLSITLDTPCKLWTFFAVAKVFDVATTPAISGYVLSWFFESGNTKFIEIHPEIAYRVACGIKSSELCRHAFLGIVGDEALLHLIRSANITPLRSNYKEKIDRSRITDFLEDVEVQRIEYASKSFADDIINFFLLLAGDDMSWFRQSSEFKKLLQQKQDLEYIEDQRKVDRFIGQLKEFVRYRIYCFLQWSRDPIRSCDAVPATRMCDSPIKLGPGDVLHRLIGQSFWSDLLRMNLIGDSDFGFGSRMFPHQTISEIGLGLLPFKSHERARIFFHSRQSLDMEAKALNQKFRINRKKLSDTRNGQLSLTINLRQKSAIQESHGTSSFSTSASTRGSIVQPDVMALCPRPPVEYPDGSGSDSNSMQTALSCPKDDLAFPFGPPSLDESGPMDTEADNEANRWSPATDSKLIQPQSATFITDNTASDDPSQFDLTDFLVWANTYIRQSARQLIFPPERLSIQFESIDTLICLSGNQLKFLPLWAGGNDDGSGGVFTDHDIPIMETGGFSAPGPAVTTGSAALTEDSFSEIGPSEAQSTVQGASHHATYSHRSYLQSVDSADSENGMENIDIMAREEDSLMEYPESELTMMTTDEEIDFNMDGADSDGNSTVMGYQSDFSNDIDLEESHDFNDDNEHDKDGGVLVDTNLGGFELVHESA</sequence>
<proteinExistence type="predicted"/>
<feature type="region of interest" description="Disordered" evidence="1">
    <location>
        <begin position="25"/>
        <end position="60"/>
    </location>
</feature>
<organism evidence="2 3">
    <name type="scientific">Penicillium citrinum</name>
    <dbReference type="NCBI Taxonomy" id="5077"/>
    <lineage>
        <taxon>Eukaryota</taxon>
        <taxon>Fungi</taxon>
        <taxon>Dikarya</taxon>
        <taxon>Ascomycota</taxon>
        <taxon>Pezizomycotina</taxon>
        <taxon>Eurotiomycetes</taxon>
        <taxon>Eurotiomycetidae</taxon>
        <taxon>Eurotiales</taxon>
        <taxon>Aspergillaceae</taxon>
        <taxon>Penicillium</taxon>
    </lineage>
</organism>
<dbReference type="Proteomes" id="UP001147733">
    <property type="component" value="Unassembled WGS sequence"/>
</dbReference>
<feature type="compositionally biased region" description="Low complexity" evidence="1">
    <location>
        <begin position="30"/>
        <end position="40"/>
    </location>
</feature>
<dbReference type="RefSeq" id="XP_056499956.1">
    <property type="nucleotide sequence ID" value="XM_056646515.1"/>
</dbReference>
<dbReference type="OrthoDB" id="5371510at2759"/>
<keyword evidence="3" id="KW-1185">Reference proteome</keyword>
<protein>
    <submittedName>
        <fullName evidence="2">Uncharacterized protein</fullName>
    </submittedName>
</protein>
<dbReference type="EMBL" id="JAPQKT010000006">
    <property type="protein sequence ID" value="KAJ5227591.1"/>
    <property type="molecule type" value="Genomic_DNA"/>
</dbReference>
<accession>A0A9W9NXD6</accession>
<reference evidence="2" key="1">
    <citation type="submission" date="2022-11" db="EMBL/GenBank/DDBJ databases">
        <authorList>
            <person name="Petersen C."/>
        </authorList>
    </citation>
    <scope>NUCLEOTIDE SEQUENCE</scope>
    <source>
        <strain evidence="2">IBT 23319</strain>
    </source>
</reference>
<dbReference type="AlphaFoldDB" id="A0A9W9NXD6"/>
<name>A0A9W9NXD6_PENCI</name>
<evidence type="ECO:0000256" key="1">
    <source>
        <dbReference type="SAM" id="MobiDB-lite"/>
    </source>
</evidence>
<comment type="caution">
    <text evidence="2">The sequence shown here is derived from an EMBL/GenBank/DDBJ whole genome shotgun (WGS) entry which is preliminary data.</text>
</comment>
<dbReference type="GeneID" id="81385682"/>
<evidence type="ECO:0000313" key="3">
    <source>
        <dbReference type="Proteomes" id="UP001147733"/>
    </source>
</evidence>
<gene>
    <name evidence="2" type="ORF">N7469_007597</name>
</gene>